<keyword evidence="1" id="KW-1133">Transmembrane helix</keyword>
<keyword evidence="1" id="KW-0812">Transmembrane</keyword>
<name>A0A1F8F3A7_9BACT</name>
<accession>A0A1F8F3A7</accession>
<dbReference type="EMBL" id="MGJL01000022">
    <property type="protein sequence ID" value="OGN07622.1"/>
    <property type="molecule type" value="Genomic_DNA"/>
</dbReference>
<evidence type="ECO:0000313" key="3">
    <source>
        <dbReference type="Proteomes" id="UP000178023"/>
    </source>
</evidence>
<dbReference type="AlphaFoldDB" id="A0A1F8F3A7"/>
<protein>
    <submittedName>
        <fullName evidence="2">Uncharacterized protein</fullName>
    </submittedName>
</protein>
<feature type="transmembrane region" description="Helical" evidence="1">
    <location>
        <begin position="6"/>
        <end position="30"/>
    </location>
</feature>
<comment type="caution">
    <text evidence="2">The sequence shown here is derived from an EMBL/GenBank/DDBJ whole genome shotgun (WGS) entry which is preliminary data.</text>
</comment>
<dbReference type="Proteomes" id="UP000178023">
    <property type="component" value="Unassembled WGS sequence"/>
</dbReference>
<keyword evidence="1" id="KW-0472">Membrane</keyword>
<evidence type="ECO:0000313" key="2">
    <source>
        <dbReference type="EMBL" id="OGN07622.1"/>
    </source>
</evidence>
<organism evidence="2 3">
    <name type="scientific">Candidatus Yanofskybacteria bacterium RIFCSPHIGHO2_01_FULL_45_42</name>
    <dbReference type="NCBI Taxonomy" id="1802671"/>
    <lineage>
        <taxon>Bacteria</taxon>
        <taxon>Candidatus Yanofskyibacteriota</taxon>
    </lineage>
</organism>
<feature type="transmembrane region" description="Helical" evidence="1">
    <location>
        <begin position="51"/>
        <end position="72"/>
    </location>
</feature>
<gene>
    <name evidence="2" type="ORF">A2750_04405</name>
</gene>
<sequence>MILGIGGPILFCGGFWLYLHACDLWNLANLSSNFDERRVWAKATYEKRGKMYLRISKILTVVGALMYVSAFVW</sequence>
<reference evidence="2 3" key="1">
    <citation type="journal article" date="2016" name="Nat. Commun.">
        <title>Thousands of microbial genomes shed light on interconnected biogeochemical processes in an aquifer system.</title>
        <authorList>
            <person name="Anantharaman K."/>
            <person name="Brown C.T."/>
            <person name="Hug L.A."/>
            <person name="Sharon I."/>
            <person name="Castelle C.J."/>
            <person name="Probst A.J."/>
            <person name="Thomas B.C."/>
            <person name="Singh A."/>
            <person name="Wilkins M.J."/>
            <person name="Karaoz U."/>
            <person name="Brodie E.L."/>
            <person name="Williams K.H."/>
            <person name="Hubbard S.S."/>
            <person name="Banfield J.F."/>
        </authorList>
    </citation>
    <scope>NUCLEOTIDE SEQUENCE [LARGE SCALE GENOMIC DNA]</scope>
</reference>
<proteinExistence type="predicted"/>
<evidence type="ECO:0000256" key="1">
    <source>
        <dbReference type="SAM" id="Phobius"/>
    </source>
</evidence>